<name>A0AAE9NVX6_9GAMM</name>
<evidence type="ECO:0000313" key="2">
    <source>
        <dbReference type="Proteomes" id="UP001059272"/>
    </source>
</evidence>
<dbReference type="Proteomes" id="UP001059272">
    <property type="component" value="Chromosome"/>
</dbReference>
<proteinExistence type="predicted"/>
<gene>
    <name evidence="1" type="ORF">LW347_07885</name>
</gene>
<dbReference type="KEGG" id="ppoo:LW347_07885"/>
<dbReference type="AlphaFoldDB" id="A0AAE9NVX6"/>
<evidence type="ECO:0000313" key="1">
    <source>
        <dbReference type="EMBL" id="UVO09856.1"/>
    </source>
</evidence>
<dbReference type="EMBL" id="CP090065">
    <property type="protein sequence ID" value="UVO09856.1"/>
    <property type="molecule type" value="Genomic_DNA"/>
</dbReference>
<accession>A0AAE9NVX6</accession>
<sequence length="94" mass="10717">MTEPYQPLNHLKIKELISYCAGKVKLLRHIDTIASLPSYKKSKVPSVGQEVKLTIDVFSSPGWIALSHRSADQLDADYQRIVDLERKGIFELYD</sequence>
<reference evidence="1" key="1">
    <citation type="submission" date="2021-12" db="EMBL/GenBank/DDBJ databases">
        <title>Genome sequence of novel Pectobacterium sp. causing blackleg.</title>
        <authorList>
            <person name="Wang J."/>
        </authorList>
    </citation>
    <scope>NUCLEOTIDE SEQUENCE</scope>
    <source>
        <strain evidence="1">BY21311</strain>
    </source>
</reference>
<organism evidence="1 2">
    <name type="scientific">Pectobacterium polonicum</name>
    <dbReference type="NCBI Taxonomy" id="2485124"/>
    <lineage>
        <taxon>Bacteria</taxon>
        <taxon>Pseudomonadati</taxon>
        <taxon>Pseudomonadota</taxon>
        <taxon>Gammaproteobacteria</taxon>
        <taxon>Enterobacterales</taxon>
        <taxon>Pectobacteriaceae</taxon>
        <taxon>Pectobacterium</taxon>
    </lineage>
</organism>
<protein>
    <submittedName>
        <fullName evidence="1">Uncharacterized protein</fullName>
    </submittedName>
</protein>
<dbReference type="RefSeq" id="WP_258884702.1">
    <property type="nucleotide sequence ID" value="NZ_CP090065.1"/>
</dbReference>